<keyword evidence="2" id="KW-1185">Reference proteome</keyword>
<name>A0A8X6UEW8_NEPPI</name>
<evidence type="ECO:0000313" key="2">
    <source>
        <dbReference type="Proteomes" id="UP000887013"/>
    </source>
</evidence>
<reference evidence="1" key="1">
    <citation type="submission" date="2020-08" db="EMBL/GenBank/DDBJ databases">
        <title>Multicomponent nature underlies the extraordinary mechanical properties of spider dragline silk.</title>
        <authorList>
            <person name="Kono N."/>
            <person name="Nakamura H."/>
            <person name="Mori M."/>
            <person name="Yoshida Y."/>
            <person name="Ohtoshi R."/>
            <person name="Malay A.D."/>
            <person name="Moran D.A.P."/>
            <person name="Tomita M."/>
            <person name="Numata K."/>
            <person name="Arakawa K."/>
        </authorList>
    </citation>
    <scope>NUCLEOTIDE SEQUENCE</scope>
</reference>
<proteinExistence type="predicted"/>
<dbReference type="Proteomes" id="UP000887013">
    <property type="component" value="Unassembled WGS sequence"/>
</dbReference>
<gene>
    <name evidence="1" type="ORF">NPIL_171711</name>
</gene>
<protein>
    <submittedName>
        <fullName evidence="1">Uncharacterized protein</fullName>
    </submittedName>
</protein>
<dbReference type="EMBL" id="BMAW01125439">
    <property type="protein sequence ID" value="GFU12312.1"/>
    <property type="molecule type" value="Genomic_DNA"/>
</dbReference>
<evidence type="ECO:0000313" key="1">
    <source>
        <dbReference type="EMBL" id="GFU12312.1"/>
    </source>
</evidence>
<organism evidence="1 2">
    <name type="scientific">Nephila pilipes</name>
    <name type="common">Giant wood spider</name>
    <name type="synonym">Nephila maculata</name>
    <dbReference type="NCBI Taxonomy" id="299642"/>
    <lineage>
        <taxon>Eukaryota</taxon>
        <taxon>Metazoa</taxon>
        <taxon>Ecdysozoa</taxon>
        <taxon>Arthropoda</taxon>
        <taxon>Chelicerata</taxon>
        <taxon>Arachnida</taxon>
        <taxon>Araneae</taxon>
        <taxon>Araneomorphae</taxon>
        <taxon>Entelegynae</taxon>
        <taxon>Araneoidea</taxon>
        <taxon>Nephilidae</taxon>
        <taxon>Nephila</taxon>
    </lineage>
</organism>
<accession>A0A8X6UEW8</accession>
<dbReference type="AlphaFoldDB" id="A0A8X6UEW8"/>
<comment type="caution">
    <text evidence="1">The sequence shown here is derived from an EMBL/GenBank/DDBJ whole genome shotgun (WGS) entry which is preliminary data.</text>
</comment>
<sequence length="95" mass="10769">MAAYACFAANCCVLQSAATLSILLPWSKFWLWQKNGIRNTASAKSEIVMVRKLNSRPAKLKENFSYSCLHNCEIINTQKYGSKEEEPENEEGVKH</sequence>